<dbReference type="EMBL" id="VSWC01000158">
    <property type="protein sequence ID" value="KAA1073767.1"/>
    <property type="molecule type" value="Genomic_DNA"/>
</dbReference>
<keyword evidence="3" id="KW-1185">Reference proteome</keyword>
<name>A0A5B0M977_PUCGR</name>
<protein>
    <submittedName>
        <fullName evidence="2">Uncharacterized protein</fullName>
    </submittedName>
</protein>
<dbReference type="Proteomes" id="UP000324748">
    <property type="component" value="Unassembled WGS sequence"/>
</dbReference>
<gene>
    <name evidence="2" type="ORF">PGT21_024987</name>
</gene>
<evidence type="ECO:0000313" key="3">
    <source>
        <dbReference type="Proteomes" id="UP000324748"/>
    </source>
</evidence>
<feature type="compositionally biased region" description="Low complexity" evidence="1">
    <location>
        <begin position="101"/>
        <end position="110"/>
    </location>
</feature>
<sequence length="110" mass="12087">MARSTQYLVGGIEVAKINILAQIIDPSNVSLGRGLFKFFDWRTGCRSFASKQPSHHLCHCQLLTHNPALEVPSQVLSASISSSSVNHHSHHHHHHQDQPTSSLSSLSSSE</sequence>
<reference evidence="2 3" key="1">
    <citation type="submission" date="2019-05" db="EMBL/GenBank/DDBJ databases">
        <title>Emergence of the Ug99 lineage of the wheat stem rust pathogen through somatic hybridization.</title>
        <authorList>
            <person name="Li F."/>
            <person name="Upadhyaya N.M."/>
            <person name="Sperschneider J."/>
            <person name="Matny O."/>
            <person name="Nguyen-Phuc H."/>
            <person name="Mago R."/>
            <person name="Raley C."/>
            <person name="Miller M.E."/>
            <person name="Silverstein K.A.T."/>
            <person name="Henningsen E."/>
            <person name="Hirsch C.D."/>
            <person name="Visser B."/>
            <person name="Pretorius Z.A."/>
            <person name="Steffenson B.J."/>
            <person name="Schwessinger B."/>
            <person name="Dodds P.N."/>
            <person name="Figueroa M."/>
        </authorList>
    </citation>
    <scope>NUCLEOTIDE SEQUENCE [LARGE SCALE GENOMIC DNA]</scope>
    <source>
        <strain evidence="2">21-0</strain>
    </source>
</reference>
<feature type="region of interest" description="Disordered" evidence="1">
    <location>
        <begin position="79"/>
        <end position="110"/>
    </location>
</feature>
<proteinExistence type="predicted"/>
<accession>A0A5B0M977</accession>
<comment type="caution">
    <text evidence="2">The sequence shown here is derived from an EMBL/GenBank/DDBJ whole genome shotgun (WGS) entry which is preliminary data.</text>
</comment>
<dbReference type="AlphaFoldDB" id="A0A5B0M977"/>
<evidence type="ECO:0000256" key="1">
    <source>
        <dbReference type="SAM" id="MobiDB-lite"/>
    </source>
</evidence>
<organism evidence="2 3">
    <name type="scientific">Puccinia graminis f. sp. tritici</name>
    <dbReference type="NCBI Taxonomy" id="56615"/>
    <lineage>
        <taxon>Eukaryota</taxon>
        <taxon>Fungi</taxon>
        <taxon>Dikarya</taxon>
        <taxon>Basidiomycota</taxon>
        <taxon>Pucciniomycotina</taxon>
        <taxon>Pucciniomycetes</taxon>
        <taxon>Pucciniales</taxon>
        <taxon>Pucciniaceae</taxon>
        <taxon>Puccinia</taxon>
    </lineage>
</organism>
<evidence type="ECO:0000313" key="2">
    <source>
        <dbReference type="EMBL" id="KAA1073767.1"/>
    </source>
</evidence>